<dbReference type="Proteomes" id="UP000432209">
    <property type="component" value="Unassembled WGS sequence"/>
</dbReference>
<proteinExistence type="predicted"/>
<keyword evidence="2" id="KW-1185">Reference proteome</keyword>
<accession>A0A7X1SPG9</accession>
<gene>
    <name evidence="1" type="ORF">GFJ39_06070</name>
</gene>
<dbReference type="AlphaFoldDB" id="A0A7X1SPG9"/>
<organism evidence="1 2">
    <name type="scientific">Gluconobacter aidae</name>
    <dbReference type="NCBI Taxonomy" id="2662454"/>
    <lineage>
        <taxon>Bacteria</taxon>
        <taxon>Pseudomonadati</taxon>
        <taxon>Pseudomonadota</taxon>
        <taxon>Alphaproteobacteria</taxon>
        <taxon>Acetobacterales</taxon>
        <taxon>Acetobacteraceae</taxon>
        <taxon>Gluconobacter</taxon>
    </lineage>
</organism>
<evidence type="ECO:0000313" key="1">
    <source>
        <dbReference type="EMBL" id="MQR98776.1"/>
    </source>
</evidence>
<evidence type="ECO:0000313" key="2">
    <source>
        <dbReference type="Proteomes" id="UP000432209"/>
    </source>
</evidence>
<dbReference type="RefSeq" id="WP_153430495.1">
    <property type="nucleotide sequence ID" value="NZ_WIPH01000009.1"/>
</dbReference>
<reference evidence="1 2" key="1">
    <citation type="submission" date="2019-10" db="EMBL/GenBank/DDBJ databases">
        <title>Gluconobacter aidae sp. nov., a novel species of acetic acid bacteria isolated in Thailand.</title>
        <authorList>
            <person name="Yukphan P."/>
            <person name="Charoenyingcharoen P."/>
            <person name="Malimas S."/>
            <person name="Muramatsu Y."/>
            <person name="Nakagawa Y."/>
            <person name="Tanasupawat S."/>
            <person name="Yamada Y."/>
        </authorList>
    </citation>
    <scope>NUCLEOTIDE SEQUENCE [LARGE SCALE GENOMIC DNA]</scope>
    <source>
        <strain evidence="1 2">AC10</strain>
    </source>
</reference>
<name>A0A7X1SPG9_9PROT</name>
<protein>
    <submittedName>
        <fullName evidence="1">Uncharacterized protein</fullName>
    </submittedName>
</protein>
<dbReference type="EMBL" id="WIPH01000009">
    <property type="protein sequence ID" value="MQR98776.1"/>
    <property type="molecule type" value="Genomic_DNA"/>
</dbReference>
<sequence>MLTLDSLKSYSLGAIELAKECACQWKNGYEAMIVPSRGAAPVIEAAISFHRNHILTSMTPQSRREFLKNTHHRTALQRAYYMPFTADYGASEIPGLDTNIIRKFWVKCACAIMRGNLNDPHYKMFRFMRDRVINIGSHSIFEKYIRSDKIIFIDTVVSGRAVYEILSSFEEEGMNNIYYIFIVDKKGEKMQSPFKEKILELERNGRVKLIYIDDLFTEDQGPAISGIWSVVCPSLMEVAQQDIKEFNGVAGAGIYYHEVMSRRKTPEIEKLNRGLPDNTKMTSAISKLNTILNFGILSSLDGNEIFDILDIYEAPIREDLDISRIISSSEMYSNNAQFAIESYNEHLESVIDDLPFKLFDQKSTLYLAEQKIINSSPKIINVEVSGSHCLRANMSKDTSRQLLREIFPLI</sequence>
<comment type="caution">
    <text evidence="1">The sequence shown here is derived from an EMBL/GenBank/DDBJ whole genome shotgun (WGS) entry which is preliminary data.</text>
</comment>